<accession>A0A7Y7XVT4</accession>
<feature type="domain" description="Activation-induced cytidine deaminase AID" evidence="2">
    <location>
        <begin position="79"/>
        <end position="181"/>
    </location>
</feature>
<gene>
    <name evidence="3" type="ORF">HX845_01565</name>
</gene>
<dbReference type="GO" id="GO:0008270">
    <property type="term" value="F:zinc ion binding"/>
    <property type="evidence" value="ECO:0007669"/>
    <property type="project" value="InterPro"/>
</dbReference>
<proteinExistence type="predicted"/>
<evidence type="ECO:0000313" key="3">
    <source>
        <dbReference type="EMBL" id="NWC12323.1"/>
    </source>
</evidence>
<comment type="caution">
    <text evidence="3">The sequence shown here is derived from an EMBL/GenBank/DDBJ whole genome shotgun (WGS) entry which is preliminary data.</text>
</comment>
<name>A0A7Y7XVT4_9PSED</name>
<feature type="region of interest" description="Disordered" evidence="1">
    <location>
        <begin position="306"/>
        <end position="325"/>
    </location>
</feature>
<dbReference type="Proteomes" id="UP000517547">
    <property type="component" value="Unassembled WGS sequence"/>
</dbReference>
<dbReference type="EMBL" id="JACAQE010000001">
    <property type="protein sequence ID" value="NWC12323.1"/>
    <property type="molecule type" value="Genomic_DNA"/>
</dbReference>
<feature type="compositionally biased region" description="Polar residues" evidence="1">
    <location>
        <begin position="314"/>
        <end position="325"/>
    </location>
</feature>
<sequence>MHKGKYGTYFADSLKQATEINQGALIYGNFMFDPVTKGGTSNPNNLRSEFGVVALVKFCGFILGNFSNAGTEKVYNVNGVSQHGNHAEDQFMSAWEEFTETSVYKEILALQTLNQKKPYITIKLSRSPCSTCTPKLIEFIKSNKIKIRMKLLQLYGGEEGLLTNRLSVLALISYGYAIKVWDAQAPRKGFRARTKANLPHEMMFATIHLKNSSRDEEMDADRLLSPEEEEFLNFRHYVEESSRKIDEHLLEAYSYFSNPPDILKLDSSKREKARKLQEYMKIIKKEPDLYNRVLLLEQYYTNARPLTADGTGESGATSSNAAMLD</sequence>
<protein>
    <recommendedName>
        <fullName evidence="2">Activation-induced cytidine deaminase AID domain-containing protein</fullName>
    </recommendedName>
</protein>
<dbReference type="RefSeq" id="WP_103033078.1">
    <property type="nucleotide sequence ID" value="NZ_JACAQE010000001.1"/>
</dbReference>
<dbReference type="InterPro" id="IPR013158">
    <property type="entry name" value="AID"/>
</dbReference>
<dbReference type="Gene3D" id="3.40.140.10">
    <property type="entry name" value="Cytidine Deaminase, domain 2"/>
    <property type="match status" value="1"/>
</dbReference>
<organism evidence="3 4">
    <name type="scientific">Pseudomonas gingeri</name>
    <dbReference type="NCBI Taxonomy" id="117681"/>
    <lineage>
        <taxon>Bacteria</taxon>
        <taxon>Pseudomonadati</taxon>
        <taxon>Pseudomonadota</taxon>
        <taxon>Gammaproteobacteria</taxon>
        <taxon>Pseudomonadales</taxon>
        <taxon>Pseudomonadaceae</taxon>
        <taxon>Pseudomonas</taxon>
    </lineage>
</organism>
<dbReference type="GO" id="GO:0016814">
    <property type="term" value="F:hydrolase activity, acting on carbon-nitrogen (but not peptide) bonds, in cyclic amidines"/>
    <property type="evidence" value="ECO:0007669"/>
    <property type="project" value="InterPro"/>
</dbReference>
<evidence type="ECO:0000259" key="2">
    <source>
        <dbReference type="Pfam" id="PF08210"/>
    </source>
</evidence>
<dbReference type="Pfam" id="PF08210">
    <property type="entry name" value="APOBEC_N"/>
    <property type="match status" value="1"/>
</dbReference>
<dbReference type="AlphaFoldDB" id="A0A7Y7XVT4"/>
<evidence type="ECO:0000313" key="4">
    <source>
        <dbReference type="Proteomes" id="UP000517547"/>
    </source>
</evidence>
<evidence type="ECO:0000256" key="1">
    <source>
        <dbReference type="SAM" id="MobiDB-lite"/>
    </source>
</evidence>
<reference evidence="3 4" key="1">
    <citation type="submission" date="2020-04" db="EMBL/GenBank/DDBJ databases">
        <title>Molecular characterization of pseudomonads from Agaricus bisporus reveal novel blotch 2 pathogens in Western Europe.</title>
        <authorList>
            <person name="Taparia T."/>
            <person name="Krijger M."/>
            <person name="Haynes E."/>
            <person name="Elpinstone J.G."/>
            <person name="Noble R."/>
            <person name="Van Der Wolf J."/>
        </authorList>
    </citation>
    <scope>NUCLEOTIDE SEQUENCE [LARGE SCALE GENOMIC DNA]</scope>
    <source>
        <strain evidence="3 4">IPO3738</strain>
    </source>
</reference>